<proteinExistence type="predicted"/>
<feature type="domain" description="CAAX prenyl protease 2/Lysostaphin resistance protein A-like" evidence="2">
    <location>
        <begin position="129"/>
        <end position="221"/>
    </location>
</feature>
<protein>
    <submittedName>
        <fullName evidence="3">CPBP family intramembrane metalloprotease</fullName>
    </submittedName>
</protein>
<keyword evidence="3" id="KW-0645">Protease</keyword>
<keyword evidence="1" id="KW-1133">Transmembrane helix</keyword>
<keyword evidence="3" id="KW-0378">Hydrolase</keyword>
<dbReference type="InterPro" id="IPR003675">
    <property type="entry name" value="Rce1/LyrA-like_dom"/>
</dbReference>
<feature type="transmembrane region" description="Helical" evidence="1">
    <location>
        <begin position="127"/>
        <end position="144"/>
    </location>
</feature>
<accession>A0ABY9WSI3</accession>
<reference evidence="3 4" key="1">
    <citation type="submission" date="2019-08" db="EMBL/GenBank/DDBJ databases">
        <title>Archangium and Cystobacter genomes.</title>
        <authorList>
            <person name="Chen I.-C.K."/>
            <person name="Wielgoss S."/>
        </authorList>
    </citation>
    <scope>NUCLEOTIDE SEQUENCE [LARGE SCALE GENOMIC DNA]</scope>
    <source>
        <strain evidence="3 4">Cbm 6</strain>
    </source>
</reference>
<evidence type="ECO:0000313" key="3">
    <source>
        <dbReference type="EMBL" id="WNG44692.1"/>
    </source>
</evidence>
<dbReference type="Pfam" id="PF02517">
    <property type="entry name" value="Rce1-like"/>
    <property type="match status" value="1"/>
</dbReference>
<dbReference type="Proteomes" id="UP001611383">
    <property type="component" value="Chromosome"/>
</dbReference>
<name>A0ABY9WSI3_9BACT</name>
<gene>
    <name evidence="3" type="ORF">F0U60_11775</name>
</gene>
<evidence type="ECO:0000256" key="1">
    <source>
        <dbReference type="SAM" id="Phobius"/>
    </source>
</evidence>
<evidence type="ECO:0000313" key="4">
    <source>
        <dbReference type="Proteomes" id="UP001611383"/>
    </source>
</evidence>
<evidence type="ECO:0000259" key="2">
    <source>
        <dbReference type="Pfam" id="PF02517"/>
    </source>
</evidence>
<keyword evidence="4" id="KW-1185">Reference proteome</keyword>
<dbReference type="PANTHER" id="PTHR39430:SF1">
    <property type="entry name" value="PROTEASE"/>
    <property type="match status" value="1"/>
</dbReference>
<organism evidence="3 4">
    <name type="scientific">Archangium minus</name>
    <dbReference type="NCBI Taxonomy" id="83450"/>
    <lineage>
        <taxon>Bacteria</taxon>
        <taxon>Pseudomonadati</taxon>
        <taxon>Myxococcota</taxon>
        <taxon>Myxococcia</taxon>
        <taxon>Myxococcales</taxon>
        <taxon>Cystobacterineae</taxon>
        <taxon>Archangiaceae</taxon>
        <taxon>Archangium</taxon>
    </lineage>
</organism>
<keyword evidence="3" id="KW-0482">Metalloprotease</keyword>
<feature type="transmembrane region" description="Helical" evidence="1">
    <location>
        <begin position="53"/>
        <end position="72"/>
    </location>
</feature>
<dbReference type="PANTHER" id="PTHR39430">
    <property type="entry name" value="MEMBRANE-ASSOCIATED PROTEASE-RELATED"/>
    <property type="match status" value="1"/>
</dbReference>
<feature type="transmembrane region" description="Helical" evidence="1">
    <location>
        <begin position="156"/>
        <end position="177"/>
    </location>
</feature>
<feature type="transmembrane region" description="Helical" evidence="1">
    <location>
        <begin position="92"/>
        <end position="115"/>
    </location>
</feature>
<sequence length="282" mass="30343">MHSAHSHAPSAASVDSPVVSRPLGVRLLWMGVGFAVMDVYLNVPNFVQLAPVAWLGLYAAFFPLAHAVGRWTGAGGLGALGLAPHRGWARNLGLGFVFCSALWALKYVVLWALGAFQIEGARPAGEISGLVLQAALAMLLSSATDDVLVRGYLVRHLSGVLSAGALVAFTTFVYVINHAWYVHLTLESSLYLGLLGVMFSLALVRTGSLWLSIGLHWGGNVVYRLYDGFDAQGGVLRRVMLPEAPWHEGVKLAMTALTLAALFLLFRFTEKSEREGPLFARG</sequence>
<feature type="transmembrane region" description="Helical" evidence="1">
    <location>
        <begin position="249"/>
        <end position="266"/>
    </location>
</feature>
<keyword evidence="1" id="KW-0812">Transmembrane</keyword>
<keyword evidence="1" id="KW-0472">Membrane</keyword>
<dbReference type="EMBL" id="CP043494">
    <property type="protein sequence ID" value="WNG44692.1"/>
    <property type="molecule type" value="Genomic_DNA"/>
</dbReference>
<feature type="transmembrane region" description="Helical" evidence="1">
    <location>
        <begin position="23"/>
        <end position="41"/>
    </location>
</feature>
<dbReference type="GO" id="GO:0008237">
    <property type="term" value="F:metallopeptidase activity"/>
    <property type="evidence" value="ECO:0007669"/>
    <property type="project" value="UniProtKB-KW"/>
</dbReference>
<feature type="transmembrane region" description="Helical" evidence="1">
    <location>
        <begin position="189"/>
        <end position="213"/>
    </location>
</feature>